<gene>
    <name evidence="1" type="ORF">XELAEV_18010818mg</name>
</gene>
<dbReference type="Proteomes" id="UP000694892">
    <property type="component" value="Chromosome 1S"/>
</dbReference>
<dbReference type="EMBL" id="CM004467">
    <property type="protein sequence ID" value="OCT98584.1"/>
    <property type="molecule type" value="Genomic_DNA"/>
</dbReference>
<protein>
    <submittedName>
        <fullName evidence="1">Uncharacterized protein</fullName>
    </submittedName>
</protein>
<accession>A0A974I1V8</accession>
<evidence type="ECO:0000313" key="2">
    <source>
        <dbReference type="Proteomes" id="UP000694892"/>
    </source>
</evidence>
<dbReference type="AlphaFoldDB" id="A0A974I1V8"/>
<sequence length="83" mass="9645">LESAEQVDEGWIHLRLILTSGRGENHLTVGVENLMRSLFQQHTICLFMPCIEPLTVYDKHEEVYNRLASANNIHYPWSDVHDL</sequence>
<proteinExistence type="predicted"/>
<name>A0A974I1V8_XENLA</name>
<feature type="non-terminal residue" evidence="1">
    <location>
        <position position="1"/>
    </location>
</feature>
<evidence type="ECO:0000313" key="1">
    <source>
        <dbReference type="EMBL" id="OCT98584.1"/>
    </source>
</evidence>
<reference evidence="2" key="1">
    <citation type="journal article" date="2016" name="Nature">
        <title>Genome evolution in the allotetraploid frog Xenopus laevis.</title>
        <authorList>
            <person name="Session A.M."/>
            <person name="Uno Y."/>
            <person name="Kwon T."/>
            <person name="Chapman J.A."/>
            <person name="Toyoda A."/>
            <person name="Takahashi S."/>
            <person name="Fukui A."/>
            <person name="Hikosaka A."/>
            <person name="Suzuki A."/>
            <person name="Kondo M."/>
            <person name="van Heeringen S.J."/>
            <person name="Quigley I."/>
            <person name="Heinz S."/>
            <person name="Ogino H."/>
            <person name="Ochi H."/>
            <person name="Hellsten U."/>
            <person name="Lyons J.B."/>
            <person name="Simakov O."/>
            <person name="Putnam N."/>
            <person name="Stites J."/>
            <person name="Kuroki Y."/>
            <person name="Tanaka T."/>
            <person name="Michiue T."/>
            <person name="Watanabe M."/>
            <person name="Bogdanovic O."/>
            <person name="Lister R."/>
            <person name="Georgiou G."/>
            <person name="Paranjpe S.S."/>
            <person name="van Kruijsbergen I."/>
            <person name="Shu S."/>
            <person name="Carlson J."/>
            <person name="Kinoshita T."/>
            <person name="Ohta Y."/>
            <person name="Mawaribuchi S."/>
            <person name="Jenkins J."/>
            <person name="Grimwood J."/>
            <person name="Schmutz J."/>
            <person name="Mitros T."/>
            <person name="Mozaffari S.V."/>
            <person name="Suzuki Y."/>
            <person name="Haramoto Y."/>
            <person name="Yamamoto T.S."/>
            <person name="Takagi C."/>
            <person name="Heald R."/>
            <person name="Miller K."/>
            <person name="Haudenschild C."/>
            <person name="Kitzman J."/>
            <person name="Nakayama T."/>
            <person name="Izutsu Y."/>
            <person name="Robert J."/>
            <person name="Fortriede J."/>
            <person name="Burns K."/>
            <person name="Lotay V."/>
            <person name="Karimi K."/>
            <person name="Yasuoka Y."/>
            <person name="Dichmann D.S."/>
            <person name="Flajnik M.F."/>
            <person name="Houston D.W."/>
            <person name="Shendure J."/>
            <person name="DuPasquier L."/>
            <person name="Vize P.D."/>
            <person name="Zorn A.M."/>
            <person name="Ito M."/>
            <person name="Marcotte E.M."/>
            <person name="Wallingford J.B."/>
            <person name="Ito Y."/>
            <person name="Asashima M."/>
            <person name="Ueno N."/>
            <person name="Matsuda Y."/>
            <person name="Veenstra G.J."/>
            <person name="Fujiyama A."/>
            <person name="Harland R.M."/>
            <person name="Taira M."/>
            <person name="Rokhsar D.S."/>
        </authorList>
    </citation>
    <scope>NUCLEOTIDE SEQUENCE [LARGE SCALE GENOMIC DNA]</scope>
    <source>
        <strain evidence="2">J</strain>
    </source>
</reference>
<organism evidence="1 2">
    <name type="scientific">Xenopus laevis</name>
    <name type="common">African clawed frog</name>
    <dbReference type="NCBI Taxonomy" id="8355"/>
    <lineage>
        <taxon>Eukaryota</taxon>
        <taxon>Metazoa</taxon>
        <taxon>Chordata</taxon>
        <taxon>Craniata</taxon>
        <taxon>Vertebrata</taxon>
        <taxon>Euteleostomi</taxon>
        <taxon>Amphibia</taxon>
        <taxon>Batrachia</taxon>
        <taxon>Anura</taxon>
        <taxon>Pipoidea</taxon>
        <taxon>Pipidae</taxon>
        <taxon>Xenopodinae</taxon>
        <taxon>Xenopus</taxon>
        <taxon>Xenopus</taxon>
    </lineage>
</organism>